<keyword evidence="2" id="KW-0472">Membrane</keyword>
<dbReference type="PANTHER" id="PTHR10877">
    <property type="entry name" value="POLYCYSTIN FAMILY MEMBER"/>
    <property type="match status" value="1"/>
</dbReference>
<dbReference type="InterPro" id="IPR036392">
    <property type="entry name" value="PLAT/LH2_dom_sf"/>
</dbReference>
<reference evidence="5" key="1">
    <citation type="submission" date="2016-04" db="UniProtKB">
        <authorList>
            <consortium name="WormBaseParasite"/>
        </authorList>
    </citation>
    <scope>IDENTIFICATION</scope>
</reference>
<dbReference type="Pfam" id="PF01477">
    <property type="entry name" value="PLAT"/>
    <property type="match status" value="1"/>
</dbReference>
<evidence type="ECO:0000256" key="2">
    <source>
        <dbReference type="SAM" id="Phobius"/>
    </source>
</evidence>
<dbReference type="Proteomes" id="UP000046393">
    <property type="component" value="Unplaced"/>
</dbReference>
<sequence length="475" mass="55453">MDMACYINTFSYCRSLGELKALRIWIDESGLAHRQSWFCNKVVFKDLQTGKIYEFVVNNWFGMQNGDGQANFFGICFKHCSQTLVEVTTPESNSFITGVVNLHSMAEHLSYWNMFTGGGLLTRWRFTRLERVCNVYLALSISLMANLLVTRCEEYNTVQTCLIDLFGYCFTVKDIWLSLILSLICVPSTVIVPFIHSKIPTVHKAKERSQDYRPWSKRHRDGKLTFKHRLARFVKASEVFLAVLCNFVTLHWGFQYFQEEILAFSRRTLITVVFWIFLIEPLKALICAAVVTRYFKDYALIRNYEMEAINCMRQYVTINRNKTLSNQSCKITDCGQRLPFLHKSYEMRERRMRDEQFNSIGYHNFTFVIPNLSIVNRFATVQEIVGFFLSITICLGLAIYSRDTPAYNYQMQLCKLFNIENTTTGSNSFMSIKRESDFWNYLKKDFIDNYQVSWYNGEAAKGMTGFLNDKAMTIC</sequence>
<evidence type="ECO:0000313" key="4">
    <source>
        <dbReference type="Proteomes" id="UP000046393"/>
    </source>
</evidence>
<keyword evidence="4" id="KW-1185">Reference proteome</keyword>
<comment type="caution">
    <text evidence="1">Lacks conserved residue(s) required for the propagation of feature annotation.</text>
</comment>
<dbReference type="InterPro" id="IPR051223">
    <property type="entry name" value="Polycystin"/>
</dbReference>
<protein>
    <submittedName>
        <fullName evidence="5">PLAT domain-containing protein</fullName>
    </submittedName>
</protein>
<name>A0A0N5AYW6_9BILA</name>
<dbReference type="GO" id="GO:0016020">
    <property type="term" value="C:membrane"/>
    <property type="evidence" value="ECO:0007669"/>
    <property type="project" value="TreeGrafter"/>
</dbReference>
<feature type="transmembrane region" description="Helical" evidence="2">
    <location>
        <begin position="269"/>
        <end position="292"/>
    </location>
</feature>
<dbReference type="Gene3D" id="2.60.60.20">
    <property type="entry name" value="PLAT/LH2 domain"/>
    <property type="match status" value="1"/>
</dbReference>
<feature type="transmembrane region" description="Helical" evidence="2">
    <location>
        <begin position="175"/>
        <end position="196"/>
    </location>
</feature>
<feature type="transmembrane region" description="Helical" evidence="2">
    <location>
        <begin position="132"/>
        <end position="149"/>
    </location>
</feature>
<dbReference type="PANTHER" id="PTHR10877:SF194">
    <property type="entry name" value="LOCATION OF VULVA DEFECTIVE 1"/>
    <property type="match status" value="1"/>
</dbReference>
<evidence type="ECO:0000256" key="1">
    <source>
        <dbReference type="PROSITE-ProRule" id="PRU00152"/>
    </source>
</evidence>
<feature type="transmembrane region" description="Helical" evidence="2">
    <location>
        <begin position="360"/>
        <end position="378"/>
    </location>
</feature>
<organism evidence="4 5">
    <name type="scientific">Syphacia muris</name>
    <dbReference type="NCBI Taxonomy" id="451379"/>
    <lineage>
        <taxon>Eukaryota</taxon>
        <taxon>Metazoa</taxon>
        <taxon>Ecdysozoa</taxon>
        <taxon>Nematoda</taxon>
        <taxon>Chromadorea</taxon>
        <taxon>Rhabditida</taxon>
        <taxon>Spirurina</taxon>
        <taxon>Oxyuridomorpha</taxon>
        <taxon>Oxyuroidea</taxon>
        <taxon>Oxyuridae</taxon>
        <taxon>Syphacia</taxon>
    </lineage>
</organism>
<dbReference type="AlphaFoldDB" id="A0A0N5AYW6"/>
<dbReference type="GO" id="GO:0005262">
    <property type="term" value="F:calcium channel activity"/>
    <property type="evidence" value="ECO:0007669"/>
    <property type="project" value="TreeGrafter"/>
</dbReference>
<keyword evidence="2" id="KW-1133">Transmembrane helix</keyword>
<dbReference type="WBParaSite" id="SMUV_0001016801-mRNA-1">
    <property type="protein sequence ID" value="SMUV_0001016801-mRNA-1"/>
    <property type="gene ID" value="SMUV_0001016801"/>
</dbReference>
<dbReference type="SUPFAM" id="SSF49723">
    <property type="entry name" value="Lipase/lipooxygenase domain (PLAT/LH2 domain)"/>
    <property type="match status" value="1"/>
</dbReference>
<keyword evidence="2" id="KW-0812">Transmembrane</keyword>
<feature type="transmembrane region" description="Helical" evidence="2">
    <location>
        <begin position="239"/>
        <end position="257"/>
    </location>
</feature>
<dbReference type="InterPro" id="IPR001024">
    <property type="entry name" value="PLAT/LH2_dom"/>
</dbReference>
<feature type="domain" description="PLAT" evidence="3">
    <location>
        <begin position="1"/>
        <end position="75"/>
    </location>
</feature>
<dbReference type="PROSITE" id="PS50095">
    <property type="entry name" value="PLAT"/>
    <property type="match status" value="1"/>
</dbReference>
<feature type="transmembrane region" description="Helical" evidence="2">
    <location>
        <begin position="384"/>
        <end position="401"/>
    </location>
</feature>
<proteinExistence type="predicted"/>
<evidence type="ECO:0000259" key="3">
    <source>
        <dbReference type="PROSITE" id="PS50095"/>
    </source>
</evidence>
<evidence type="ECO:0000313" key="5">
    <source>
        <dbReference type="WBParaSite" id="SMUV_0001016801-mRNA-1"/>
    </source>
</evidence>
<dbReference type="GO" id="GO:0050982">
    <property type="term" value="P:detection of mechanical stimulus"/>
    <property type="evidence" value="ECO:0007669"/>
    <property type="project" value="TreeGrafter"/>
</dbReference>
<accession>A0A0N5AYW6</accession>
<dbReference type="STRING" id="451379.A0A0N5AYW6"/>